<evidence type="ECO:0000313" key="2">
    <source>
        <dbReference type="Proteomes" id="UP000027222"/>
    </source>
</evidence>
<keyword evidence="2" id="KW-1185">Reference proteome</keyword>
<gene>
    <name evidence="1" type="ORF">GALMADRAFT_926479</name>
</gene>
<sequence>MADANPHIVQDDTVIGFKPRGAYSILQGRLTITSIFVWPCAPLTNELGSDFYIQHLVVTYNRTFRLSITIPSREEFEIEGPQASRTWYLFFRGFCLLFYCAGGEWLKYSVAHSEYECLTCCCVTSQPLKCSFFLSPSNHLQSQLTRQKTPVIFDGQPIRFQRFEFFIGGWWQRPRPPASSSIFHLGYLYHRL</sequence>
<dbReference type="Proteomes" id="UP000027222">
    <property type="component" value="Unassembled WGS sequence"/>
</dbReference>
<protein>
    <submittedName>
        <fullName evidence="1">Uncharacterized protein</fullName>
    </submittedName>
</protein>
<dbReference type="AlphaFoldDB" id="A0A067SGX4"/>
<dbReference type="EMBL" id="KL142403">
    <property type="protein sequence ID" value="KDR69272.1"/>
    <property type="molecule type" value="Genomic_DNA"/>
</dbReference>
<name>A0A067SGX4_GALM3</name>
<accession>A0A067SGX4</accession>
<organism evidence="1 2">
    <name type="scientific">Galerina marginata (strain CBS 339.88)</name>
    <dbReference type="NCBI Taxonomy" id="685588"/>
    <lineage>
        <taxon>Eukaryota</taxon>
        <taxon>Fungi</taxon>
        <taxon>Dikarya</taxon>
        <taxon>Basidiomycota</taxon>
        <taxon>Agaricomycotina</taxon>
        <taxon>Agaricomycetes</taxon>
        <taxon>Agaricomycetidae</taxon>
        <taxon>Agaricales</taxon>
        <taxon>Agaricineae</taxon>
        <taxon>Strophariaceae</taxon>
        <taxon>Galerina</taxon>
    </lineage>
</organism>
<reference evidence="2" key="1">
    <citation type="journal article" date="2014" name="Proc. Natl. Acad. Sci. U.S.A.">
        <title>Extensive sampling of basidiomycete genomes demonstrates inadequacy of the white-rot/brown-rot paradigm for wood decay fungi.</title>
        <authorList>
            <person name="Riley R."/>
            <person name="Salamov A.A."/>
            <person name="Brown D.W."/>
            <person name="Nagy L.G."/>
            <person name="Floudas D."/>
            <person name="Held B.W."/>
            <person name="Levasseur A."/>
            <person name="Lombard V."/>
            <person name="Morin E."/>
            <person name="Otillar R."/>
            <person name="Lindquist E.A."/>
            <person name="Sun H."/>
            <person name="LaButti K.M."/>
            <person name="Schmutz J."/>
            <person name="Jabbour D."/>
            <person name="Luo H."/>
            <person name="Baker S.E."/>
            <person name="Pisabarro A.G."/>
            <person name="Walton J.D."/>
            <person name="Blanchette R.A."/>
            <person name="Henrissat B."/>
            <person name="Martin F."/>
            <person name="Cullen D."/>
            <person name="Hibbett D.S."/>
            <person name="Grigoriev I.V."/>
        </authorList>
    </citation>
    <scope>NUCLEOTIDE SEQUENCE [LARGE SCALE GENOMIC DNA]</scope>
    <source>
        <strain evidence="2">CBS 339.88</strain>
    </source>
</reference>
<dbReference type="HOGENOM" id="CLU_1415265_0_0_1"/>
<proteinExistence type="predicted"/>
<evidence type="ECO:0000313" key="1">
    <source>
        <dbReference type="EMBL" id="KDR69272.1"/>
    </source>
</evidence>